<keyword evidence="3 7" id="KW-1134">Transmembrane beta strand</keyword>
<comment type="similarity">
    <text evidence="7">Belongs to the TonB-dependent receptor family.</text>
</comment>
<evidence type="ECO:0000313" key="11">
    <source>
        <dbReference type="Proteomes" id="UP000199439"/>
    </source>
</evidence>
<dbReference type="InterPro" id="IPR008969">
    <property type="entry name" value="CarboxyPept-like_regulatory"/>
</dbReference>
<dbReference type="STRING" id="870482.SAMN04487987_10118"/>
<evidence type="ECO:0000256" key="4">
    <source>
        <dbReference type="ARBA" id="ARBA00022692"/>
    </source>
</evidence>
<dbReference type="SUPFAM" id="SSF56935">
    <property type="entry name" value="Porins"/>
    <property type="match status" value="1"/>
</dbReference>
<dbReference type="SUPFAM" id="SSF49464">
    <property type="entry name" value="Carboxypeptidase regulatory domain-like"/>
    <property type="match status" value="1"/>
</dbReference>
<keyword evidence="5 7" id="KW-0472">Membrane</keyword>
<evidence type="ECO:0000256" key="2">
    <source>
        <dbReference type="ARBA" id="ARBA00022448"/>
    </source>
</evidence>
<keyword evidence="4 7" id="KW-0812">Transmembrane</keyword>
<dbReference type="RefSeq" id="WP_092847527.1">
    <property type="nucleotide sequence ID" value="NZ_FOMI01000001.1"/>
</dbReference>
<reference evidence="11" key="1">
    <citation type="submission" date="2016-10" db="EMBL/GenBank/DDBJ databases">
        <authorList>
            <person name="Varghese N."/>
            <person name="Submissions S."/>
        </authorList>
    </citation>
    <scope>NUCLEOTIDE SEQUENCE [LARGE SCALE GENOMIC DNA]</scope>
    <source>
        <strain evidence="11">DSM 25730</strain>
    </source>
</reference>
<dbReference type="Gene3D" id="2.60.40.1120">
    <property type="entry name" value="Carboxypeptidase-like, regulatory domain"/>
    <property type="match status" value="1"/>
</dbReference>
<feature type="signal peptide" evidence="8">
    <location>
        <begin position="1"/>
        <end position="21"/>
    </location>
</feature>
<keyword evidence="8" id="KW-0732">Signal</keyword>
<feature type="chain" id="PRO_5011583313" evidence="8">
    <location>
        <begin position="22"/>
        <end position="1026"/>
    </location>
</feature>
<keyword evidence="2 7" id="KW-0813">Transport</keyword>
<dbReference type="InterPro" id="IPR023997">
    <property type="entry name" value="TonB-dep_OMP_SusC/RagA_CS"/>
</dbReference>
<dbReference type="InterPro" id="IPR039426">
    <property type="entry name" value="TonB-dep_rcpt-like"/>
</dbReference>
<dbReference type="Gene3D" id="2.170.130.10">
    <property type="entry name" value="TonB-dependent receptor, plug domain"/>
    <property type="match status" value="1"/>
</dbReference>
<gene>
    <name evidence="10" type="ORF">SAMN04487987_10118</name>
</gene>
<proteinExistence type="inferred from homology"/>
<evidence type="ECO:0000259" key="9">
    <source>
        <dbReference type="Pfam" id="PF07715"/>
    </source>
</evidence>
<name>A0A1I1M4B6_9FLAO</name>
<comment type="subcellular location">
    <subcellularLocation>
        <location evidence="1 7">Cell outer membrane</location>
        <topology evidence="1 7">Multi-pass membrane protein</topology>
    </subcellularLocation>
</comment>
<dbReference type="NCBIfam" id="TIGR04056">
    <property type="entry name" value="OMP_RagA_SusC"/>
    <property type="match status" value="1"/>
</dbReference>
<accession>A0A1I1M4B6</accession>
<evidence type="ECO:0000256" key="1">
    <source>
        <dbReference type="ARBA" id="ARBA00004571"/>
    </source>
</evidence>
<dbReference type="InterPro" id="IPR023996">
    <property type="entry name" value="TonB-dep_OMP_SusC/RagA"/>
</dbReference>
<dbReference type="EMBL" id="FOMI01000001">
    <property type="protein sequence ID" value="SFC80204.1"/>
    <property type="molecule type" value="Genomic_DNA"/>
</dbReference>
<dbReference type="NCBIfam" id="TIGR04057">
    <property type="entry name" value="SusC_RagA_signa"/>
    <property type="match status" value="1"/>
</dbReference>
<organism evidence="10 11">
    <name type="scientific">Algibacter pectinivorans</name>
    <dbReference type="NCBI Taxonomy" id="870482"/>
    <lineage>
        <taxon>Bacteria</taxon>
        <taxon>Pseudomonadati</taxon>
        <taxon>Bacteroidota</taxon>
        <taxon>Flavobacteriia</taxon>
        <taxon>Flavobacteriales</taxon>
        <taxon>Flavobacteriaceae</taxon>
        <taxon>Algibacter</taxon>
    </lineage>
</organism>
<dbReference type="Gene3D" id="2.40.170.20">
    <property type="entry name" value="TonB-dependent receptor, beta-barrel domain"/>
    <property type="match status" value="1"/>
</dbReference>
<evidence type="ECO:0000313" key="10">
    <source>
        <dbReference type="EMBL" id="SFC80204.1"/>
    </source>
</evidence>
<dbReference type="Pfam" id="PF13715">
    <property type="entry name" value="CarbopepD_reg_2"/>
    <property type="match status" value="1"/>
</dbReference>
<dbReference type="GO" id="GO:0009279">
    <property type="term" value="C:cell outer membrane"/>
    <property type="evidence" value="ECO:0007669"/>
    <property type="project" value="UniProtKB-SubCell"/>
</dbReference>
<evidence type="ECO:0000256" key="6">
    <source>
        <dbReference type="ARBA" id="ARBA00023237"/>
    </source>
</evidence>
<dbReference type="OrthoDB" id="9768177at2"/>
<dbReference type="AlphaFoldDB" id="A0A1I1M4B6"/>
<keyword evidence="6 7" id="KW-0998">Cell outer membrane</keyword>
<dbReference type="PROSITE" id="PS52016">
    <property type="entry name" value="TONB_DEPENDENT_REC_3"/>
    <property type="match status" value="1"/>
</dbReference>
<evidence type="ECO:0000256" key="8">
    <source>
        <dbReference type="SAM" id="SignalP"/>
    </source>
</evidence>
<dbReference type="InterPro" id="IPR012910">
    <property type="entry name" value="Plug_dom"/>
</dbReference>
<protein>
    <submittedName>
        <fullName evidence="10">TonB-linked outer membrane protein, SusC/RagA family</fullName>
    </submittedName>
</protein>
<evidence type="ECO:0000256" key="7">
    <source>
        <dbReference type="PROSITE-ProRule" id="PRU01360"/>
    </source>
</evidence>
<dbReference type="InterPro" id="IPR037066">
    <property type="entry name" value="Plug_dom_sf"/>
</dbReference>
<feature type="domain" description="TonB-dependent receptor plug" evidence="9">
    <location>
        <begin position="115"/>
        <end position="236"/>
    </location>
</feature>
<dbReference type="InterPro" id="IPR036942">
    <property type="entry name" value="Beta-barrel_TonB_sf"/>
</dbReference>
<keyword evidence="11" id="KW-1185">Reference proteome</keyword>
<evidence type="ECO:0000256" key="3">
    <source>
        <dbReference type="ARBA" id="ARBA00022452"/>
    </source>
</evidence>
<evidence type="ECO:0000256" key="5">
    <source>
        <dbReference type="ARBA" id="ARBA00023136"/>
    </source>
</evidence>
<dbReference type="Proteomes" id="UP000199439">
    <property type="component" value="Unassembled WGS sequence"/>
</dbReference>
<sequence>MKQTKLLLLVLLLGFSFTSRAQSNQISGVVVDSQGIPLPGANVLDKGTSNGVVTDFDGNFNLNVSNINGTITVSYIGFVTKDVSLNGARQYTIRLSEDTQSLEEVVVVGYGSVKKSDATGAVVSLDSEAITEAKKTDVAEAVQGRMAGVDVRRVNSKPGSPLSIKIRGNTVIRNANVGNDGVSDDLGADLSRPLYVVDGIFVGDLSFLNPADIEKIDVLKDASATAIYGSRGANGVVIVTTKSGIEGKTQVTYDATFGVNNVVNEPDMFNGDEYVAFVSDVLRGEQWVGEWTDGTATVEDFNNLSIDTDNEFIGISERENVANRDYTNWRKLLRQEMQLQTSHTLGFSGGSDGLIYNATLGYTSDKGLMGIEDFERSNVSLSLTKKFKNKFTLGVKGYFTSTEREGGSLELFRSSMRLAPTVKPFNEDGTIKLIPDGQDVRFINPLYEVDGSWTTNQRNTSFIANAFLEYQPIEWLKLKTNFAPSFSNGRGGEYRGLLTKAARNDQSRTRAVYNSGFGRSYNWDNTADINFDFNENHSLNTTLIAAISYEDFEGSAIQSRNVSSDLFGFYNTEAGSDVRNYGTRFSKETVSSFAARVNYSLFDKYLITFTGRYDGASKLADGHKWAFFPSAALAWKVSEENFMKDVSWISNLKFRVSYGESGNYNSVGAYASQATLRQVDYQFGDAYALGNTLGNLVNDELTWERSKELNIGINASFFKGRIRAEAEYYNKKTVDAILNRNLMGLTSFSGTVGNFGSVRNKGIELSLTTVNVDTGNFKWQTSLNYARNENELLALDGDIEKQPYGRHGVLEVGQPIDAMYSFEKLGIWQINEAAEAAVYNAVPGMYKFKDQNEDNLINEQDRVVIGNHAPDWIGGMTNNFSYKNWDLNVMIYTRQGVFGHSEFYQNFATHNPDNATFNKIDLDYWTPNNQNGKYPLPGAALSNGQANEWFFEDMSFVKVGNIGLGYSFPSLLANKLHLSYLKLSLDIKNPFIFTDYQGPDPETGLQNSYGMAYSVQTAIFGIKVRF</sequence>
<dbReference type="Pfam" id="PF07715">
    <property type="entry name" value="Plug"/>
    <property type="match status" value="1"/>
</dbReference>